<feature type="compositionally biased region" description="Basic and acidic residues" evidence="1">
    <location>
        <begin position="249"/>
        <end position="274"/>
    </location>
</feature>
<evidence type="ECO:0000256" key="1">
    <source>
        <dbReference type="SAM" id="MobiDB-lite"/>
    </source>
</evidence>
<protein>
    <submittedName>
        <fullName evidence="3">Uncharacterized protein DUF4373</fullName>
    </submittedName>
</protein>
<feature type="compositionally biased region" description="Basic and acidic residues" evidence="1">
    <location>
        <begin position="131"/>
        <end position="161"/>
    </location>
</feature>
<comment type="caution">
    <text evidence="3">The sequence shown here is derived from an EMBL/GenBank/DDBJ whole genome shotgun (WGS) entry which is preliminary data.</text>
</comment>
<evidence type="ECO:0000313" key="4">
    <source>
        <dbReference type="Proteomes" id="UP000295064"/>
    </source>
</evidence>
<dbReference type="Pfam" id="PF14297">
    <property type="entry name" value="Lin1244_N"/>
    <property type="match status" value="1"/>
</dbReference>
<evidence type="ECO:0000259" key="2">
    <source>
        <dbReference type="Pfam" id="PF14297"/>
    </source>
</evidence>
<dbReference type="InterPro" id="IPR025400">
    <property type="entry name" value="Lin1244/Lin1753-like_N"/>
</dbReference>
<gene>
    <name evidence="3" type="ORF">DFR79_106122</name>
</gene>
<dbReference type="Proteomes" id="UP000295064">
    <property type="component" value="Unassembled WGS sequence"/>
</dbReference>
<accession>A0A4R6LY18</accession>
<feature type="region of interest" description="Disordered" evidence="1">
    <location>
        <begin position="98"/>
        <end position="161"/>
    </location>
</feature>
<feature type="compositionally biased region" description="Basic and acidic residues" evidence="1">
    <location>
        <begin position="107"/>
        <end position="123"/>
    </location>
</feature>
<name>A0A4R6LY18_9FIRM</name>
<organism evidence="3 4">
    <name type="scientific">Halanaerobium saccharolyticum</name>
    <dbReference type="NCBI Taxonomy" id="43595"/>
    <lineage>
        <taxon>Bacteria</taxon>
        <taxon>Bacillati</taxon>
        <taxon>Bacillota</taxon>
        <taxon>Clostridia</taxon>
        <taxon>Halanaerobiales</taxon>
        <taxon>Halanaerobiaceae</taxon>
        <taxon>Halanaerobium</taxon>
    </lineage>
</organism>
<reference evidence="3 4" key="1">
    <citation type="submission" date="2019-03" db="EMBL/GenBank/DDBJ databases">
        <title>Subsurface microbial communities from deep shales in Ohio and West Virginia, USA.</title>
        <authorList>
            <person name="Wrighton K."/>
        </authorList>
    </citation>
    <scope>NUCLEOTIDE SEQUENCE [LARGE SCALE GENOMIC DNA]</scope>
    <source>
        <strain evidence="3 4">MA284_T2</strain>
    </source>
</reference>
<dbReference type="AlphaFoldDB" id="A0A4R6LY18"/>
<feature type="domain" description="Lin1244/Lin1753-like N-terminal" evidence="2">
    <location>
        <begin position="3"/>
        <end position="79"/>
    </location>
</feature>
<sequence length="274" mass="31613">MTILESKFGNDGYAFWFKLLEILGSTEGHSYRYENPTDIEFLCAKTNVSREKAEEILNLLADLDAIDKKCWENNIIWSDNFIENVADVYSKRSCGVPQKPVFDTDNPNDKEFSNQKPESKEVSGDENPQSKLKETKLKESKDSSSEKSDTESDEFSLNKKDNGRYDYPKDYERLYSLYPYSRGNKKAGWRKWAATRRKGVEQDDLIEAAKNYAANCKKDGTEEKWVMHIKTFLGRDEHWKEYLGGQDYGGEHKESGGEEEKGSKSKEEFAAMFN</sequence>
<dbReference type="EMBL" id="SNWX01000006">
    <property type="protein sequence ID" value="TDO92309.1"/>
    <property type="molecule type" value="Genomic_DNA"/>
</dbReference>
<feature type="region of interest" description="Disordered" evidence="1">
    <location>
        <begin position="244"/>
        <end position="274"/>
    </location>
</feature>
<evidence type="ECO:0000313" key="3">
    <source>
        <dbReference type="EMBL" id="TDO92309.1"/>
    </source>
</evidence>
<proteinExistence type="predicted"/>